<dbReference type="Gene3D" id="1.25.40.10">
    <property type="entry name" value="Tetratricopeptide repeat domain"/>
    <property type="match status" value="1"/>
</dbReference>
<evidence type="ECO:0008006" key="3">
    <source>
        <dbReference type="Google" id="ProtNLM"/>
    </source>
</evidence>
<dbReference type="RefSeq" id="WP_107288919.1">
    <property type="nucleotide sequence ID" value="NZ_PYNF01000002.1"/>
</dbReference>
<organism evidence="1 2">
    <name type="scientific">Photobacterium kishitanii</name>
    <dbReference type="NCBI Taxonomy" id="318456"/>
    <lineage>
        <taxon>Bacteria</taxon>
        <taxon>Pseudomonadati</taxon>
        <taxon>Pseudomonadota</taxon>
        <taxon>Gammaproteobacteria</taxon>
        <taxon>Vibrionales</taxon>
        <taxon>Vibrionaceae</taxon>
        <taxon>Photobacterium</taxon>
    </lineage>
</organism>
<reference evidence="1 2" key="1">
    <citation type="submission" date="2018-01" db="EMBL/GenBank/DDBJ databases">
        <title>Whole genome sequencing of Histamine producing bacteria.</title>
        <authorList>
            <person name="Butler K."/>
        </authorList>
    </citation>
    <scope>NUCLEOTIDE SEQUENCE [LARGE SCALE GENOMIC DNA]</scope>
    <source>
        <strain evidence="1 2">FS-7.2</strain>
    </source>
</reference>
<dbReference type="InterPro" id="IPR011990">
    <property type="entry name" value="TPR-like_helical_dom_sf"/>
</dbReference>
<accession>A0A2T3KN40</accession>
<evidence type="ECO:0000313" key="2">
    <source>
        <dbReference type="Proteomes" id="UP000241426"/>
    </source>
</evidence>
<dbReference type="SUPFAM" id="SSF81901">
    <property type="entry name" value="HCP-like"/>
    <property type="match status" value="1"/>
</dbReference>
<name>A0A2T3KN40_9GAMM</name>
<dbReference type="Proteomes" id="UP000241426">
    <property type="component" value="Unassembled WGS sequence"/>
</dbReference>
<protein>
    <recommendedName>
        <fullName evidence="3">Sel1 repeat family protein</fullName>
    </recommendedName>
</protein>
<dbReference type="AlphaFoldDB" id="A0A2T3KN40"/>
<dbReference type="EMBL" id="PYNF01000002">
    <property type="protein sequence ID" value="PSV01192.1"/>
    <property type="molecule type" value="Genomic_DNA"/>
</dbReference>
<evidence type="ECO:0000313" key="1">
    <source>
        <dbReference type="EMBL" id="PSV01192.1"/>
    </source>
</evidence>
<comment type="caution">
    <text evidence="1">The sequence shown here is derived from an EMBL/GenBank/DDBJ whole genome shotgun (WGS) entry which is preliminary data.</text>
</comment>
<sequence>MSNNLDLIKRIRDENRRLSSLIDKEFIEILNKDDSDFTFKTHDLNTSFIRKIKKTIKSLSFKQEESNSIYYAINLIHKKKNREAVQLLMKLSQEGLLDASLRLGKIFFTGLRNRIGELEFKNPRASAKHLQTCFDKGVGEAGYLLGVLFLKFGKAKNAKKIFYTNHKNGCVRSSAELIILLQCEIAEKTLTPKEEAIIRQQIANIKADISYK</sequence>
<gene>
    <name evidence="1" type="ORF">C9J27_03980</name>
</gene>
<proteinExistence type="predicted"/>